<keyword evidence="3" id="KW-1185">Reference proteome</keyword>
<name>A0AA40FHP5_9HYME</name>
<evidence type="ECO:0000256" key="1">
    <source>
        <dbReference type="SAM" id="MobiDB-lite"/>
    </source>
</evidence>
<feature type="compositionally biased region" description="Polar residues" evidence="1">
    <location>
        <begin position="103"/>
        <end position="115"/>
    </location>
</feature>
<feature type="region of interest" description="Disordered" evidence="1">
    <location>
        <begin position="63"/>
        <end position="87"/>
    </location>
</feature>
<comment type="caution">
    <text evidence="2">The sequence shown here is derived from an EMBL/GenBank/DDBJ whole genome shotgun (WGS) entry which is preliminary data.</text>
</comment>
<feature type="region of interest" description="Disordered" evidence="1">
    <location>
        <begin position="100"/>
        <end position="123"/>
    </location>
</feature>
<evidence type="ECO:0000313" key="3">
    <source>
        <dbReference type="Proteomes" id="UP001177670"/>
    </source>
</evidence>
<reference evidence="2" key="1">
    <citation type="submission" date="2021-10" db="EMBL/GenBank/DDBJ databases">
        <title>Melipona bicolor Genome sequencing and assembly.</title>
        <authorList>
            <person name="Araujo N.S."/>
            <person name="Arias M.C."/>
        </authorList>
    </citation>
    <scope>NUCLEOTIDE SEQUENCE</scope>
    <source>
        <strain evidence="2">USP_2M_L1-L4_2017</strain>
        <tissue evidence="2">Whole body</tissue>
    </source>
</reference>
<accession>A0AA40FHP5</accession>
<dbReference type="Proteomes" id="UP001177670">
    <property type="component" value="Unassembled WGS sequence"/>
</dbReference>
<evidence type="ECO:0000313" key="2">
    <source>
        <dbReference type="EMBL" id="KAK1119288.1"/>
    </source>
</evidence>
<dbReference type="AlphaFoldDB" id="A0AA40FHP5"/>
<sequence length="143" mass="16192">MASPSNAATFVLFFGILHRSWRNAGPVRVIKKRNRLNGSILCSGNDEKRGCQEQHYPLHCTFSGGDSAGDRESGEQGPAGRQLTTSDFRQYFMDRKRRLELARSTTKQNERLASTQQQQQQQQHVVLRGLRKRRGEIVFATSG</sequence>
<organism evidence="2 3">
    <name type="scientific">Melipona bicolor</name>
    <dbReference type="NCBI Taxonomy" id="60889"/>
    <lineage>
        <taxon>Eukaryota</taxon>
        <taxon>Metazoa</taxon>
        <taxon>Ecdysozoa</taxon>
        <taxon>Arthropoda</taxon>
        <taxon>Hexapoda</taxon>
        <taxon>Insecta</taxon>
        <taxon>Pterygota</taxon>
        <taxon>Neoptera</taxon>
        <taxon>Endopterygota</taxon>
        <taxon>Hymenoptera</taxon>
        <taxon>Apocrita</taxon>
        <taxon>Aculeata</taxon>
        <taxon>Apoidea</taxon>
        <taxon>Anthophila</taxon>
        <taxon>Apidae</taxon>
        <taxon>Melipona</taxon>
    </lineage>
</organism>
<proteinExistence type="predicted"/>
<protein>
    <submittedName>
        <fullName evidence="2">Uncharacterized protein</fullName>
    </submittedName>
</protein>
<gene>
    <name evidence="2" type="ORF">K0M31_013477</name>
</gene>
<dbReference type="EMBL" id="JAHYIQ010000037">
    <property type="protein sequence ID" value="KAK1119288.1"/>
    <property type="molecule type" value="Genomic_DNA"/>
</dbReference>